<accession>A0A8J3EKC7</accession>
<dbReference type="EMBL" id="BMEV01000011">
    <property type="protein sequence ID" value="GGH72078.1"/>
    <property type="molecule type" value="Genomic_DNA"/>
</dbReference>
<dbReference type="AlphaFoldDB" id="A0A8J3EKC7"/>
<name>A0A8J3EKC7_9BACI</name>
<gene>
    <name evidence="2" type="ORF">GCM10010978_08660</name>
</gene>
<protein>
    <submittedName>
        <fullName evidence="2">Uncharacterized protein</fullName>
    </submittedName>
</protein>
<evidence type="ECO:0000313" key="3">
    <source>
        <dbReference type="Proteomes" id="UP000602050"/>
    </source>
</evidence>
<feature type="transmembrane region" description="Helical" evidence="1">
    <location>
        <begin position="20"/>
        <end position="45"/>
    </location>
</feature>
<dbReference type="Proteomes" id="UP000602050">
    <property type="component" value="Unassembled WGS sequence"/>
</dbReference>
<evidence type="ECO:0000256" key="1">
    <source>
        <dbReference type="SAM" id="Phobius"/>
    </source>
</evidence>
<feature type="transmembrane region" description="Helical" evidence="1">
    <location>
        <begin position="52"/>
        <end position="73"/>
    </location>
</feature>
<keyword evidence="1" id="KW-1133">Transmembrane helix</keyword>
<proteinExistence type="predicted"/>
<feature type="transmembrane region" description="Helical" evidence="1">
    <location>
        <begin position="85"/>
        <end position="104"/>
    </location>
</feature>
<organism evidence="2 3">
    <name type="scientific">Compostibacillus humi</name>
    <dbReference type="NCBI Taxonomy" id="1245525"/>
    <lineage>
        <taxon>Bacteria</taxon>
        <taxon>Bacillati</taxon>
        <taxon>Bacillota</taxon>
        <taxon>Bacilli</taxon>
        <taxon>Bacillales</taxon>
        <taxon>Bacillaceae</taxon>
        <taxon>Compostibacillus</taxon>
    </lineage>
</organism>
<dbReference type="RefSeq" id="WP_188391150.1">
    <property type="nucleotide sequence ID" value="NZ_BMEV01000011.1"/>
</dbReference>
<reference evidence="2" key="2">
    <citation type="submission" date="2020-09" db="EMBL/GenBank/DDBJ databases">
        <authorList>
            <person name="Sun Q."/>
            <person name="Zhou Y."/>
        </authorList>
    </citation>
    <scope>NUCLEOTIDE SEQUENCE</scope>
    <source>
        <strain evidence="2">CGMCC 1.12360</strain>
    </source>
</reference>
<keyword evidence="3" id="KW-1185">Reference proteome</keyword>
<sequence length="113" mass="13190">MGLLLFQFPYIALFGTEVRYEYALIVTIATLVSYFIVSSFVKWLISLQSERLISYLFSSFIIMLALFSIPAFFDVQPGKVMPLFILTLQILALYGMVLVLFNSLRHLYYYFKK</sequence>
<keyword evidence="1" id="KW-0812">Transmembrane</keyword>
<reference evidence="2" key="1">
    <citation type="journal article" date="2014" name="Int. J. Syst. Evol. Microbiol.">
        <title>Complete genome sequence of Corynebacterium casei LMG S-19264T (=DSM 44701T), isolated from a smear-ripened cheese.</title>
        <authorList>
            <consortium name="US DOE Joint Genome Institute (JGI-PGF)"/>
            <person name="Walter F."/>
            <person name="Albersmeier A."/>
            <person name="Kalinowski J."/>
            <person name="Ruckert C."/>
        </authorList>
    </citation>
    <scope>NUCLEOTIDE SEQUENCE</scope>
    <source>
        <strain evidence="2">CGMCC 1.12360</strain>
    </source>
</reference>
<comment type="caution">
    <text evidence="2">The sequence shown here is derived from an EMBL/GenBank/DDBJ whole genome shotgun (WGS) entry which is preliminary data.</text>
</comment>
<evidence type="ECO:0000313" key="2">
    <source>
        <dbReference type="EMBL" id="GGH72078.1"/>
    </source>
</evidence>
<keyword evidence="1" id="KW-0472">Membrane</keyword>